<evidence type="ECO:0000313" key="2">
    <source>
        <dbReference type="Proteomes" id="UP000275267"/>
    </source>
</evidence>
<accession>A0A3L6PNC6</accession>
<proteinExistence type="predicted"/>
<keyword evidence="2" id="KW-1185">Reference proteome</keyword>
<reference evidence="2" key="1">
    <citation type="journal article" date="2019" name="Nat. Commun.">
        <title>The genome of broomcorn millet.</title>
        <authorList>
            <person name="Zou C."/>
            <person name="Miki D."/>
            <person name="Li D."/>
            <person name="Tang Q."/>
            <person name="Xiao L."/>
            <person name="Rajput S."/>
            <person name="Deng P."/>
            <person name="Jia W."/>
            <person name="Huang R."/>
            <person name="Zhang M."/>
            <person name="Sun Y."/>
            <person name="Hu J."/>
            <person name="Fu X."/>
            <person name="Schnable P.S."/>
            <person name="Li F."/>
            <person name="Zhang H."/>
            <person name="Feng B."/>
            <person name="Zhu X."/>
            <person name="Liu R."/>
            <person name="Schnable J.C."/>
            <person name="Zhu J.-K."/>
            <person name="Zhang H."/>
        </authorList>
    </citation>
    <scope>NUCLEOTIDE SEQUENCE [LARGE SCALE GENOMIC DNA]</scope>
</reference>
<sequence>MPDPTTKPPSPRPHRRSRLCGLCLGTALVHVVGSSHPRGAPLQPTRASPSS</sequence>
<protein>
    <submittedName>
        <fullName evidence="1">Uncharacterized protein</fullName>
    </submittedName>
</protein>
<name>A0A3L6PNC6_PANMI</name>
<organism evidence="1 2">
    <name type="scientific">Panicum miliaceum</name>
    <name type="common">Proso millet</name>
    <name type="synonym">Broomcorn millet</name>
    <dbReference type="NCBI Taxonomy" id="4540"/>
    <lineage>
        <taxon>Eukaryota</taxon>
        <taxon>Viridiplantae</taxon>
        <taxon>Streptophyta</taxon>
        <taxon>Embryophyta</taxon>
        <taxon>Tracheophyta</taxon>
        <taxon>Spermatophyta</taxon>
        <taxon>Magnoliopsida</taxon>
        <taxon>Liliopsida</taxon>
        <taxon>Poales</taxon>
        <taxon>Poaceae</taxon>
        <taxon>PACMAD clade</taxon>
        <taxon>Panicoideae</taxon>
        <taxon>Panicodae</taxon>
        <taxon>Paniceae</taxon>
        <taxon>Panicinae</taxon>
        <taxon>Panicum</taxon>
        <taxon>Panicum sect. Panicum</taxon>
    </lineage>
</organism>
<gene>
    <name evidence="1" type="ORF">C2845_PM14G06150</name>
</gene>
<comment type="caution">
    <text evidence="1">The sequence shown here is derived from an EMBL/GenBank/DDBJ whole genome shotgun (WGS) entry which is preliminary data.</text>
</comment>
<dbReference type="EMBL" id="PQIB02000016">
    <property type="protein sequence ID" value="RLM61324.1"/>
    <property type="molecule type" value="Genomic_DNA"/>
</dbReference>
<evidence type="ECO:0000313" key="1">
    <source>
        <dbReference type="EMBL" id="RLM61324.1"/>
    </source>
</evidence>
<dbReference type="Proteomes" id="UP000275267">
    <property type="component" value="Unassembled WGS sequence"/>
</dbReference>
<dbReference type="AlphaFoldDB" id="A0A3L6PNC6"/>